<dbReference type="RefSeq" id="WP_190616856.1">
    <property type="nucleotide sequence ID" value="NZ_CP061538.1"/>
</dbReference>
<proteinExistence type="predicted"/>
<reference evidence="1 2" key="1">
    <citation type="submission" date="2020-09" db="EMBL/GenBank/DDBJ databases">
        <title>Investigation of environmental microbe.</title>
        <authorList>
            <person name="Ou Y."/>
            <person name="Kang Q."/>
        </authorList>
    </citation>
    <scope>NUCLEOTIDE SEQUENCE [LARGE SCALE GENOMIC DNA]</scope>
    <source>
        <strain evidence="1 2">KJZ-9</strain>
    </source>
</reference>
<dbReference type="EMBL" id="CP061538">
    <property type="protein sequence ID" value="QNV39324.1"/>
    <property type="molecule type" value="Genomic_DNA"/>
</dbReference>
<dbReference type="Proteomes" id="UP000516421">
    <property type="component" value="Chromosome"/>
</dbReference>
<name>A0A7H2BI28_9MICC</name>
<dbReference type="GO" id="GO:0016740">
    <property type="term" value="F:transferase activity"/>
    <property type="evidence" value="ECO:0007669"/>
    <property type="project" value="UniProtKB-KW"/>
</dbReference>
<dbReference type="InterPro" id="IPR011009">
    <property type="entry name" value="Kinase-like_dom_sf"/>
</dbReference>
<dbReference type="AlphaFoldDB" id="A0A7H2BI28"/>
<dbReference type="KEGG" id="rama:IDM48_07915"/>
<sequence length="373" mass="40837">MVHESLTDGFSSLCEKSCALYELQPGDSPVMTPKFRALLQMMVTLGATRLEAGALENIEILSAGMRSVVVRGDFERQSAILKYFRRKDSAVNSGGFGYLREKHGLICLNDTVPGSFSRLLFAEDSQRVLGIEYVPGRSLADYFLDSAQAQAALSSWIDFWTPFAQQNSSQTKGAIFDFAHRLAQADPAASTPGMIASPQMALKGLIKLVEQRKIPGRVGESLTPIELDQLQQQLKSIVFPPRSELTILSSGDFSPHNILITDLENPSGSNMGSRGIDAEGSAIHHRYLPLAEMLLGFPSADDSGRYSRFVSSTWWLDSARTLYERAFGYPGYQMLTDPLLGATILTVQCVLAEQGQNISVPQTVTALTTPFDL</sequence>
<evidence type="ECO:0000313" key="2">
    <source>
        <dbReference type="Proteomes" id="UP000516421"/>
    </source>
</evidence>
<keyword evidence="2" id="KW-1185">Reference proteome</keyword>
<dbReference type="SUPFAM" id="SSF56112">
    <property type="entry name" value="Protein kinase-like (PK-like)"/>
    <property type="match status" value="1"/>
</dbReference>
<keyword evidence="1" id="KW-0808">Transferase</keyword>
<protein>
    <submittedName>
        <fullName evidence="1">Phosphotransferase</fullName>
    </submittedName>
</protein>
<accession>A0A7H2BI28</accession>
<evidence type="ECO:0000313" key="1">
    <source>
        <dbReference type="EMBL" id="QNV39324.1"/>
    </source>
</evidence>
<organism evidence="1 2">
    <name type="scientific">Rothia amarae</name>
    <dbReference type="NCBI Taxonomy" id="169480"/>
    <lineage>
        <taxon>Bacteria</taxon>
        <taxon>Bacillati</taxon>
        <taxon>Actinomycetota</taxon>
        <taxon>Actinomycetes</taxon>
        <taxon>Micrococcales</taxon>
        <taxon>Micrococcaceae</taxon>
        <taxon>Rothia</taxon>
    </lineage>
</organism>
<gene>
    <name evidence="1" type="ORF">IDM48_07915</name>
</gene>